<dbReference type="SUPFAM" id="SSF53850">
    <property type="entry name" value="Periplasmic binding protein-like II"/>
    <property type="match status" value="1"/>
</dbReference>
<keyword evidence="2" id="KW-1185">Reference proteome</keyword>
<evidence type="ECO:0000313" key="1">
    <source>
        <dbReference type="EMBL" id="NOU48995.1"/>
    </source>
</evidence>
<dbReference type="PANTHER" id="PTHR38834">
    <property type="entry name" value="PERIPLASMIC SUBSTRATE BINDING PROTEIN FAMILY 3"/>
    <property type="match status" value="1"/>
</dbReference>
<name>A0A849V838_9GAMM</name>
<dbReference type="EMBL" id="JABBPG010000001">
    <property type="protein sequence ID" value="NOU48995.1"/>
    <property type="molecule type" value="Genomic_DNA"/>
</dbReference>
<gene>
    <name evidence="1" type="ORF">HG263_00330</name>
</gene>
<organism evidence="1 2">
    <name type="scientific">Pseudoalteromonas caenipelagi</name>
    <dbReference type="NCBI Taxonomy" id="2726988"/>
    <lineage>
        <taxon>Bacteria</taxon>
        <taxon>Pseudomonadati</taxon>
        <taxon>Pseudomonadota</taxon>
        <taxon>Gammaproteobacteria</taxon>
        <taxon>Alteromonadales</taxon>
        <taxon>Pseudoalteromonadaceae</taxon>
        <taxon>Pseudoalteromonas</taxon>
    </lineage>
</organism>
<dbReference type="Gene3D" id="3.40.190.10">
    <property type="entry name" value="Periplasmic binding protein-like II"/>
    <property type="match status" value="2"/>
</dbReference>
<evidence type="ECO:0000313" key="2">
    <source>
        <dbReference type="Proteomes" id="UP000586305"/>
    </source>
</evidence>
<reference evidence="1 2" key="1">
    <citation type="submission" date="2020-04" db="EMBL/GenBank/DDBJ databases">
        <title>Pseudoalteromonas caenipelagi sp. nov., isolated from a tidal flat.</title>
        <authorList>
            <person name="Park S."/>
            <person name="Yoon J.-H."/>
        </authorList>
    </citation>
    <scope>NUCLEOTIDE SEQUENCE [LARGE SCALE GENOMIC DNA]</scope>
    <source>
        <strain evidence="1 2">JBTF-M23</strain>
    </source>
</reference>
<sequence length="165" mass="18521">MTTRHSILWGQANGRLKIESLVDASRVKGICVIRGGNREAFLATKGFENLVPVEAPGQCLNMLLAGRIELIFMSSLEVASLATMHNTSKTKLVPLYKVFSNKSYIAMSKNGTSAQTVKQWQDTTQAMKDDGTFSRIANKWSDYILKHYAMPTYVKNNVLIFEQKR</sequence>
<dbReference type="AlphaFoldDB" id="A0A849V838"/>
<accession>A0A849V838</accession>
<dbReference type="Proteomes" id="UP000586305">
    <property type="component" value="Unassembled WGS sequence"/>
</dbReference>
<dbReference type="PANTHER" id="PTHR38834:SF3">
    <property type="entry name" value="SOLUTE-BINDING PROTEIN FAMILY 3_N-TERMINAL DOMAIN-CONTAINING PROTEIN"/>
    <property type="match status" value="1"/>
</dbReference>
<proteinExistence type="predicted"/>
<comment type="caution">
    <text evidence="1">The sequence shown here is derived from an EMBL/GenBank/DDBJ whole genome shotgun (WGS) entry which is preliminary data.</text>
</comment>
<protein>
    <submittedName>
        <fullName evidence="1">Amino acid ABC transporter substrate-binding protein</fullName>
    </submittedName>
</protein>